<keyword evidence="1" id="KW-1185">Reference proteome</keyword>
<sequence>MNQINRLLWAHTVTLTNMTSS</sequence>
<reference evidence="2" key="1">
    <citation type="submission" date="2022-11" db="UniProtKB">
        <authorList>
            <consortium name="WormBaseParasite"/>
        </authorList>
    </citation>
    <scope>IDENTIFICATION</scope>
</reference>
<protein>
    <submittedName>
        <fullName evidence="2">Uncharacterized protein</fullName>
    </submittedName>
</protein>
<proteinExistence type="predicted"/>
<evidence type="ECO:0000313" key="2">
    <source>
        <dbReference type="WBParaSite" id="nRc.2.0.1.t13823-RA"/>
    </source>
</evidence>
<dbReference type="AlphaFoldDB" id="A0A915IIY9"/>
<dbReference type="Proteomes" id="UP000887565">
    <property type="component" value="Unplaced"/>
</dbReference>
<name>A0A915IIY9_ROMCU</name>
<organism evidence="1 2">
    <name type="scientific">Romanomermis culicivorax</name>
    <name type="common">Nematode worm</name>
    <dbReference type="NCBI Taxonomy" id="13658"/>
    <lineage>
        <taxon>Eukaryota</taxon>
        <taxon>Metazoa</taxon>
        <taxon>Ecdysozoa</taxon>
        <taxon>Nematoda</taxon>
        <taxon>Enoplea</taxon>
        <taxon>Dorylaimia</taxon>
        <taxon>Mermithida</taxon>
        <taxon>Mermithoidea</taxon>
        <taxon>Mermithidae</taxon>
        <taxon>Romanomermis</taxon>
    </lineage>
</organism>
<evidence type="ECO:0000313" key="1">
    <source>
        <dbReference type="Proteomes" id="UP000887565"/>
    </source>
</evidence>
<dbReference type="WBParaSite" id="nRc.2.0.1.t13823-RA">
    <property type="protein sequence ID" value="nRc.2.0.1.t13823-RA"/>
    <property type="gene ID" value="nRc.2.0.1.g13823"/>
</dbReference>
<accession>A0A915IIY9</accession>